<dbReference type="InterPro" id="IPR032710">
    <property type="entry name" value="NTF2-like_dom_sf"/>
</dbReference>
<keyword evidence="1" id="KW-0732">Signal</keyword>
<gene>
    <name evidence="3" type="ORF">BDD43_3224</name>
</gene>
<sequence length="145" mass="15677">MKKTFFLLTIMIAMAMGSRAQTKSETEVAAAVEKMRLAMISGQKADLDAVASEDLTYGHSSGKLQTKTEFMDSFLTKASVFVAITLTDQTIKVTGNTAIVRHKLAATTADGGKPGTVNLGIILVFIKQHSQWKLLARQAYKLPVA</sequence>
<name>A0A495J3V1_9SPHI</name>
<dbReference type="AlphaFoldDB" id="A0A495J3V1"/>
<feature type="domain" description="DUF4440" evidence="2">
    <location>
        <begin position="28"/>
        <end position="134"/>
    </location>
</feature>
<keyword evidence="4" id="KW-1185">Reference proteome</keyword>
<evidence type="ECO:0000256" key="1">
    <source>
        <dbReference type="SAM" id="SignalP"/>
    </source>
</evidence>
<dbReference type="EMBL" id="RBKU01000001">
    <property type="protein sequence ID" value="RKR83024.1"/>
    <property type="molecule type" value="Genomic_DNA"/>
</dbReference>
<accession>A0A495J3V1</accession>
<dbReference type="OrthoDB" id="5383110at2"/>
<dbReference type="RefSeq" id="WP_121198564.1">
    <property type="nucleotide sequence ID" value="NZ_RBKU01000001.1"/>
</dbReference>
<organism evidence="3 4">
    <name type="scientific">Mucilaginibacter gracilis</name>
    <dbReference type="NCBI Taxonomy" id="423350"/>
    <lineage>
        <taxon>Bacteria</taxon>
        <taxon>Pseudomonadati</taxon>
        <taxon>Bacteroidota</taxon>
        <taxon>Sphingobacteriia</taxon>
        <taxon>Sphingobacteriales</taxon>
        <taxon>Sphingobacteriaceae</taxon>
        <taxon>Mucilaginibacter</taxon>
    </lineage>
</organism>
<evidence type="ECO:0000259" key="2">
    <source>
        <dbReference type="Pfam" id="PF14534"/>
    </source>
</evidence>
<dbReference type="Proteomes" id="UP000268007">
    <property type="component" value="Unassembled WGS sequence"/>
</dbReference>
<protein>
    <submittedName>
        <fullName evidence="3">Uncharacterized protein DUF4440</fullName>
    </submittedName>
</protein>
<dbReference type="SUPFAM" id="SSF54427">
    <property type="entry name" value="NTF2-like"/>
    <property type="match status" value="1"/>
</dbReference>
<dbReference type="InterPro" id="IPR027843">
    <property type="entry name" value="DUF4440"/>
</dbReference>
<comment type="caution">
    <text evidence="3">The sequence shown here is derived from an EMBL/GenBank/DDBJ whole genome shotgun (WGS) entry which is preliminary data.</text>
</comment>
<feature type="chain" id="PRO_5019743483" evidence="1">
    <location>
        <begin position="21"/>
        <end position="145"/>
    </location>
</feature>
<dbReference type="Gene3D" id="3.10.450.50">
    <property type="match status" value="1"/>
</dbReference>
<reference evidence="3 4" key="1">
    <citation type="submission" date="2018-10" db="EMBL/GenBank/DDBJ databases">
        <title>Genomic Encyclopedia of Archaeal and Bacterial Type Strains, Phase II (KMG-II): from individual species to whole genera.</title>
        <authorList>
            <person name="Goeker M."/>
        </authorList>
    </citation>
    <scope>NUCLEOTIDE SEQUENCE [LARGE SCALE GENOMIC DNA]</scope>
    <source>
        <strain evidence="3 4">DSM 18602</strain>
    </source>
</reference>
<evidence type="ECO:0000313" key="4">
    <source>
        <dbReference type="Proteomes" id="UP000268007"/>
    </source>
</evidence>
<proteinExistence type="predicted"/>
<dbReference type="Pfam" id="PF14534">
    <property type="entry name" value="DUF4440"/>
    <property type="match status" value="1"/>
</dbReference>
<feature type="signal peptide" evidence="1">
    <location>
        <begin position="1"/>
        <end position="20"/>
    </location>
</feature>
<evidence type="ECO:0000313" key="3">
    <source>
        <dbReference type="EMBL" id="RKR83024.1"/>
    </source>
</evidence>